<dbReference type="InterPro" id="IPR036291">
    <property type="entry name" value="NAD(P)-bd_dom_sf"/>
</dbReference>
<proteinExistence type="predicted"/>
<sequence>MQSKKTIGILGCGWLGYDLALKLKKQNYQVRGTSRSQEKLEKLRQNGIQAFEIDLTEDKIYGDLQGFLEHLDKLVIDIPPGLRKNPESNFAYRMRMLMRFVQVYEIPHVIFISSTSIFEDREDIPSYDEHSIPNATSNSGKKIIAAEEGIQKMAQKSTIIRPCGLIGEDRHPIKMLAGKSGIKNPDAPVNLVSRDHVNKIIQNVIAGKIDAPVIHAISEPHANRKVYYQKTAEEFGLEAPIFEQDKTSVGKKIVSMIKSS</sequence>
<name>A0A1Z8AYP8_9FLAO</name>
<evidence type="ECO:0000313" key="2">
    <source>
        <dbReference type="EMBL" id="OUS15451.1"/>
    </source>
</evidence>
<dbReference type="PANTHER" id="PTHR48079:SF6">
    <property type="entry name" value="NAD(P)-BINDING DOMAIN-CONTAINING PROTEIN-RELATED"/>
    <property type="match status" value="1"/>
</dbReference>
<evidence type="ECO:0000313" key="3">
    <source>
        <dbReference type="Proteomes" id="UP000196102"/>
    </source>
</evidence>
<reference evidence="3" key="1">
    <citation type="journal article" date="2017" name="Proc. Natl. Acad. Sci. U.S.A.">
        <title>Simulation of Deepwater Horizon oil plume reveals substrate specialization within a complex community of hydrocarbon-degraders.</title>
        <authorList>
            <person name="Hu P."/>
            <person name="Dubinsky E.A."/>
            <person name="Probst A.J."/>
            <person name="Wang J."/>
            <person name="Sieber C.M.K."/>
            <person name="Tom L.M."/>
            <person name="Gardinali P."/>
            <person name="Banfield J.F."/>
            <person name="Atlas R.M."/>
            <person name="Andersen G.L."/>
        </authorList>
    </citation>
    <scope>NUCLEOTIDE SEQUENCE [LARGE SCALE GENOMIC DNA]</scope>
</reference>
<dbReference type="Gene3D" id="3.40.50.720">
    <property type="entry name" value="NAD(P)-binding Rossmann-like Domain"/>
    <property type="match status" value="1"/>
</dbReference>
<dbReference type="GO" id="GO:0004029">
    <property type="term" value="F:aldehyde dehydrogenase (NAD+) activity"/>
    <property type="evidence" value="ECO:0007669"/>
    <property type="project" value="TreeGrafter"/>
</dbReference>
<protein>
    <submittedName>
        <fullName evidence="2">Sugar metabolism enzyme</fullName>
    </submittedName>
</protein>
<dbReference type="InterPro" id="IPR016040">
    <property type="entry name" value="NAD(P)-bd_dom"/>
</dbReference>
<dbReference type="PANTHER" id="PTHR48079">
    <property type="entry name" value="PROTEIN YEEZ"/>
    <property type="match status" value="1"/>
</dbReference>
<dbReference type="InterPro" id="IPR051783">
    <property type="entry name" value="NAD(P)-dependent_oxidoreduct"/>
</dbReference>
<dbReference type="Proteomes" id="UP000196102">
    <property type="component" value="Unassembled WGS sequence"/>
</dbReference>
<feature type="domain" description="NAD(P)-binding" evidence="1">
    <location>
        <begin position="13"/>
        <end position="204"/>
    </location>
</feature>
<comment type="caution">
    <text evidence="2">The sequence shown here is derived from an EMBL/GenBank/DDBJ whole genome shotgun (WGS) entry which is preliminary data.</text>
</comment>
<dbReference type="EMBL" id="MAAX01000108">
    <property type="protein sequence ID" value="OUS15451.1"/>
    <property type="molecule type" value="Genomic_DNA"/>
</dbReference>
<dbReference type="Pfam" id="PF13460">
    <property type="entry name" value="NAD_binding_10"/>
    <property type="match status" value="1"/>
</dbReference>
<dbReference type="GO" id="GO:0005737">
    <property type="term" value="C:cytoplasm"/>
    <property type="evidence" value="ECO:0007669"/>
    <property type="project" value="TreeGrafter"/>
</dbReference>
<evidence type="ECO:0000259" key="1">
    <source>
        <dbReference type="Pfam" id="PF13460"/>
    </source>
</evidence>
<accession>A0A1Z8AYP8</accession>
<dbReference type="RefSeq" id="WP_303686659.1">
    <property type="nucleotide sequence ID" value="NZ_CAJXYO010000001.1"/>
</dbReference>
<dbReference type="SUPFAM" id="SSF51735">
    <property type="entry name" value="NAD(P)-binding Rossmann-fold domains"/>
    <property type="match status" value="1"/>
</dbReference>
<gene>
    <name evidence="2" type="ORF">A9Q93_06825</name>
</gene>
<organism evidence="2 3">
    <name type="scientific">Nonlabens dokdonensis</name>
    <dbReference type="NCBI Taxonomy" id="328515"/>
    <lineage>
        <taxon>Bacteria</taxon>
        <taxon>Pseudomonadati</taxon>
        <taxon>Bacteroidota</taxon>
        <taxon>Flavobacteriia</taxon>
        <taxon>Flavobacteriales</taxon>
        <taxon>Flavobacteriaceae</taxon>
        <taxon>Nonlabens</taxon>
    </lineage>
</organism>
<dbReference type="AlphaFoldDB" id="A0A1Z8AYP8"/>